<dbReference type="EMBL" id="RQXW01000022">
    <property type="protein sequence ID" value="RTE64479.1"/>
    <property type="molecule type" value="Genomic_DNA"/>
</dbReference>
<proteinExistence type="predicted"/>
<gene>
    <name evidence="3" type="ORF">EH243_17215</name>
</gene>
<dbReference type="InterPro" id="IPR002048">
    <property type="entry name" value="EF_hand_dom"/>
</dbReference>
<dbReference type="Gene3D" id="1.10.238.10">
    <property type="entry name" value="EF-hand"/>
    <property type="match status" value="1"/>
</dbReference>
<evidence type="ECO:0000259" key="2">
    <source>
        <dbReference type="PROSITE" id="PS50222"/>
    </source>
</evidence>
<name>A0A430KLX0_9GAMM</name>
<comment type="caution">
    <text evidence="3">The sequence shown here is derived from an EMBL/GenBank/DDBJ whole genome shotgun (WGS) entry which is preliminary data.</text>
</comment>
<evidence type="ECO:0000313" key="4">
    <source>
        <dbReference type="Proteomes" id="UP000283087"/>
    </source>
</evidence>
<accession>A0A430KLX0</accession>
<dbReference type="InterPro" id="IPR011992">
    <property type="entry name" value="EF-hand-dom_pair"/>
</dbReference>
<feature type="signal peptide" evidence="1">
    <location>
        <begin position="1"/>
        <end position="20"/>
    </location>
</feature>
<keyword evidence="4" id="KW-1185">Reference proteome</keyword>
<feature type="chain" id="PRO_5019090409" description="EF-hand domain-containing protein" evidence="1">
    <location>
        <begin position="21"/>
        <end position="74"/>
    </location>
</feature>
<dbReference type="OrthoDB" id="6025648at2"/>
<dbReference type="PROSITE" id="PS00018">
    <property type="entry name" value="EF_HAND_1"/>
    <property type="match status" value="1"/>
</dbReference>
<keyword evidence="1" id="KW-0732">Signal</keyword>
<evidence type="ECO:0000256" key="1">
    <source>
        <dbReference type="SAM" id="SignalP"/>
    </source>
</evidence>
<dbReference type="PROSITE" id="PS50222">
    <property type="entry name" value="EF_HAND_2"/>
    <property type="match status" value="1"/>
</dbReference>
<sequence length="74" mass="7900">MNIKTLCAIALTSVSAAAFAVDLPEFNLADANGDGFVSQEEAKNIEGLTEMFEAADVNKDGQLDELEYTEASIK</sequence>
<protein>
    <recommendedName>
        <fullName evidence="2">EF-hand domain-containing protein</fullName>
    </recommendedName>
</protein>
<dbReference type="AlphaFoldDB" id="A0A430KLX0"/>
<reference evidence="3 4" key="1">
    <citation type="submission" date="2018-11" db="EMBL/GenBank/DDBJ databases">
        <title>The draft genome sequence of Amphritea opalescens ANRC-JH13T.</title>
        <authorList>
            <person name="Fang Z."/>
            <person name="Zhang Y."/>
            <person name="Han X."/>
        </authorList>
    </citation>
    <scope>NUCLEOTIDE SEQUENCE [LARGE SCALE GENOMIC DNA]</scope>
    <source>
        <strain evidence="3 4">ANRC-JH13</strain>
    </source>
</reference>
<evidence type="ECO:0000313" key="3">
    <source>
        <dbReference type="EMBL" id="RTE64479.1"/>
    </source>
</evidence>
<feature type="domain" description="EF-hand" evidence="2">
    <location>
        <begin position="43"/>
        <end position="74"/>
    </location>
</feature>
<dbReference type="Pfam" id="PF13202">
    <property type="entry name" value="EF-hand_5"/>
    <property type="match status" value="2"/>
</dbReference>
<dbReference type="Proteomes" id="UP000283087">
    <property type="component" value="Unassembled WGS sequence"/>
</dbReference>
<dbReference type="RefSeq" id="WP_126159935.1">
    <property type="nucleotide sequence ID" value="NZ_RQXW01000022.1"/>
</dbReference>
<dbReference type="SUPFAM" id="SSF47473">
    <property type="entry name" value="EF-hand"/>
    <property type="match status" value="1"/>
</dbReference>
<organism evidence="3 4">
    <name type="scientific">Amphritea opalescens</name>
    <dbReference type="NCBI Taxonomy" id="2490544"/>
    <lineage>
        <taxon>Bacteria</taxon>
        <taxon>Pseudomonadati</taxon>
        <taxon>Pseudomonadota</taxon>
        <taxon>Gammaproteobacteria</taxon>
        <taxon>Oceanospirillales</taxon>
        <taxon>Oceanospirillaceae</taxon>
        <taxon>Amphritea</taxon>
    </lineage>
</organism>
<dbReference type="GO" id="GO:0005509">
    <property type="term" value="F:calcium ion binding"/>
    <property type="evidence" value="ECO:0007669"/>
    <property type="project" value="InterPro"/>
</dbReference>
<dbReference type="InterPro" id="IPR018247">
    <property type="entry name" value="EF_Hand_1_Ca_BS"/>
</dbReference>